<feature type="signal peptide" evidence="10">
    <location>
        <begin position="1"/>
        <end position="20"/>
    </location>
</feature>
<dbReference type="InterPro" id="IPR011990">
    <property type="entry name" value="TPR-like_helical_dom_sf"/>
</dbReference>
<dbReference type="GO" id="GO:0005737">
    <property type="term" value="C:cytoplasm"/>
    <property type="evidence" value="ECO:0007669"/>
    <property type="project" value="TreeGrafter"/>
</dbReference>
<keyword evidence="4" id="KW-0677">Repeat</keyword>
<dbReference type="GO" id="GO:0097431">
    <property type="term" value="C:mitotic spindle pole"/>
    <property type="evidence" value="ECO:0007669"/>
    <property type="project" value="TreeGrafter"/>
</dbReference>
<comment type="subunit">
    <text evidence="2">Interacts with microtubules.</text>
</comment>
<feature type="repeat" description="TPR" evidence="9">
    <location>
        <begin position="23"/>
        <end position="56"/>
    </location>
</feature>
<dbReference type="AlphaFoldDB" id="A0A4Q1CEM8"/>
<dbReference type="RefSeq" id="WP_129132467.1">
    <property type="nucleotide sequence ID" value="NZ_SDHW01000007.1"/>
</dbReference>
<evidence type="ECO:0000256" key="9">
    <source>
        <dbReference type="PROSITE-ProRule" id="PRU00339"/>
    </source>
</evidence>
<evidence type="ECO:0000256" key="6">
    <source>
        <dbReference type="ARBA" id="ARBA00023212"/>
    </source>
</evidence>
<dbReference type="GO" id="GO:0008017">
    <property type="term" value="F:microtubule binding"/>
    <property type="evidence" value="ECO:0007669"/>
    <property type="project" value="TreeGrafter"/>
</dbReference>
<evidence type="ECO:0000256" key="7">
    <source>
        <dbReference type="ARBA" id="ARBA00039966"/>
    </source>
</evidence>
<dbReference type="GO" id="GO:0005876">
    <property type="term" value="C:spindle microtubule"/>
    <property type="evidence" value="ECO:0007669"/>
    <property type="project" value="TreeGrafter"/>
</dbReference>
<feature type="chain" id="PRO_5021027532" description="Regulator of microtubule dynamics protein 1" evidence="10">
    <location>
        <begin position="21"/>
        <end position="252"/>
    </location>
</feature>
<name>A0A4Q1CEM8_9BACT</name>
<evidence type="ECO:0000313" key="11">
    <source>
        <dbReference type="EMBL" id="RXK58038.1"/>
    </source>
</evidence>
<evidence type="ECO:0000256" key="10">
    <source>
        <dbReference type="SAM" id="SignalP"/>
    </source>
</evidence>
<reference evidence="11 12" key="1">
    <citation type="submission" date="2019-01" db="EMBL/GenBank/DDBJ databases">
        <title>Lacibacter sp. strain TTM-7.</title>
        <authorList>
            <person name="Chen W.-M."/>
        </authorList>
    </citation>
    <scope>NUCLEOTIDE SEQUENCE [LARGE SCALE GENOMIC DNA]</scope>
    <source>
        <strain evidence="11 12">TTM-7</strain>
    </source>
</reference>
<proteinExistence type="predicted"/>
<accession>A0A4Q1CEM8</accession>
<dbReference type="EMBL" id="SDHW01000007">
    <property type="protein sequence ID" value="RXK58038.1"/>
    <property type="molecule type" value="Genomic_DNA"/>
</dbReference>
<keyword evidence="5 9" id="KW-0802">TPR repeat</keyword>
<dbReference type="PANTHER" id="PTHR16056:SF16">
    <property type="entry name" value="REGULATOR OF MICROTUBULE DYNAMICS PROTEIN 1"/>
    <property type="match status" value="1"/>
</dbReference>
<dbReference type="SUPFAM" id="SSF48452">
    <property type="entry name" value="TPR-like"/>
    <property type="match status" value="1"/>
</dbReference>
<evidence type="ECO:0000256" key="1">
    <source>
        <dbReference type="ARBA" id="ARBA00004245"/>
    </source>
</evidence>
<dbReference type="InterPro" id="IPR019734">
    <property type="entry name" value="TPR_rpt"/>
</dbReference>
<evidence type="ECO:0000256" key="3">
    <source>
        <dbReference type="ARBA" id="ARBA00022490"/>
    </source>
</evidence>
<evidence type="ECO:0000256" key="5">
    <source>
        <dbReference type="ARBA" id="ARBA00022803"/>
    </source>
</evidence>
<gene>
    <name evidence="11" type="ORF">ESA94_18670</name>
</gene>
<dbReference type="InterPro" id="IPR049039">
    <property type="entry name" value="RMD1-3_a_helical_rpt"/>
</dbReference>
<dbReference type="PROSITE" id="PS50005">
    <property type="entry name" value="TPR"/>
    <property type="match status" value="1"/>
</dbReference>
<sequence>MRSFFLILFFIAGITVVANAQTADELVKQADLLEKQLKEEEAYQKFKEAIKLNPVHLHALVRCSELASRIGRRQTTKEKQMDFYQAAKIYAERALKVNPKDSEANVVMSLAYARMSLLKSGKEKVEYVREIKNYADKALANNPNNFKALFVIARWHFEVSNLNAVEKAAVKVFYGGLQKNSLDSAIYYYERVKTLSPNFVLNYLELAKAYNRAGKKEKAVEYLNHLLKLPNTAADDPTIKAEARQLLKNWKA</sequence>
<dbReference type="OrthoDB" id="9813878at2"/>
<keyword evidence="12" id="KW-1185">Reference proteome</keyword>
<keyword evidence="10" id="KW-0732">Signal</keyword>
<keyword evidence="3" id="KW-0963">Cytoplasm</keyword>
<organism evidence="11 12">
    <name type="scientific">Lacibacter luteus</name>
    <dbReference type="NCBI Taxonomy" id="2508719"/>
    <lineage>
        <taxon>Bacteria</taxon>
        <taxon>Pseudomonadati</taxon>
        <taxon>Bacteroidota</taxon>
        <taxon>Chitinophagia</taxon>
        <taxon>Chitinophagales</taxon>
        <taxon>Chitinophagaceae</taxon>
        <taxon>Lacibacter</taxon>
    </lineage>
</organism>
<evidence type="ECO:0000313" key="12">
    <source>
        <dbReference type="Proteomes" id="UP000290204"/>
    </source>
</evidence>
<evidence type="ECO:0000256" key="2">
    <source>
        <dbReference type="ARBA" id="ARBA00011375"/>
    </source>
</evidence>
<dbReference type="Proteomes" id="UP000290204">
    <property type="component" value="Unassembled WGS sequence"/>
</dbReference>
<evidence type="ECO:0000256" key="8">
    <source>
        <dbReference type="ARBA" id="ARBA00041958"/>
    </source>
</evidence>
<dbReference type="Gene3D" id="1.25.40.10">
    <property type="entry name" value="Tetratricopeptide repeat domain"/>
    <property type="match status" value="2"/>
</dbReference>
<evidence type="ECO:0000256" key="4">
    <source>
        <dbReference type="ARBA" id="ARBA00022737"/>
    </source>
</evidence>
<comment type="caution">
    <text evidence="11">The sequence shown here is derived from an EMBL/GenBank/DDBJ whole genome shotgun (WGS) entry which is preliminary data.</text>
</comment>
<dbReference type="Pfam" id="PF21033">
    <property type="entry name" value="RMD1-3"/>
    <property type="match status" value="1"/>
</dbReference>
<keyword evidence="6" id="KW-0206">Cytoskeleton</keyword>
<comment type="subcellular location">
    <subcellularLocation>
        <location evidence="1">Cytoplasm</location>
        <location evidence="1">Cytoskeleton</location>
    </subcellularLocation>
</comment>
<dbReference type="PANTHER" id="PTHR16056">
    <property type="entry name" value="REGULATOR OF MICROTUBULE DYNAMICS PROTEIN"/>
    <property type="match status" value="1"/>
</dbReference>
<protein>
    <recommendedName>
        <fullName evidence="7">Regulator of microtubule dynamics protein 1</fullName>
    </recommendedName>
    <alternativeName>
        <fullName evidence="8">Protein FAM82B</fullName>
    </alternativeName>
</protein>